<evidence type="ECO:0000256" key="11">
    <source>
        <dbReference type="NCBIfam" id="TIGR00131"/>
    </source>
</evidence>
<evidence type="ECO:0000313" key="16">
    <source>
        <dbReference type="Proteomes" id="UP000273159"/>
    </source>
</evidence>
<dbReference type="Gene3D" id="3.30.70.890">
    <property type="entry name" value="GHMP kinase, C-terminal domain"/>
    <property type="match status" value="1"/>
</dbReference>
<feature type="domain" description="Galactokinase N-terminal" evidence="14">
    <location>
        <begin position="22"/>
        <end position="69"/>
    </location>
</feature>
<dbReference type="Pfam" id="PF00288">
    <property type="entry name" value="GHMP_kinases_N"/>
    <property type="match status" value="1"/>
</dbReference>
<protein>
    <recommendedName>
        <fullName evidence="11">Galactokinase</fullName>
        <ecNumber evidence="11">2.7.1.6</ecNumber>
    </recommendedName>
</protein>
<feature type="domain" description="GHMP kinase N-terminal" evidence="12">
    <location>
        <begin position="106"/>
        <end position="192"/>
    </location>
</feature>
<evidence type="ECO:0000256" key="3">
    <source>
        <dbReference type="ARBA" id="ARBA00022679"/>
    </source>
</evidence>
<evidence type="ECO:0000256" key="5">
    <source>
        <dbReference type="ARBA" id="ARBA00022741"/>
    </source>
</evidence>
<keyword evidence="2" id="KW-0963">Cytoplasm</keyword>
<dbReference type="GO" id="GO:0005524">
    <property type="term" value="F:ATP binding"/>
    <property type="evidence" value="ECO:0007669"/>
    <property type="project" value="UniProtKB-UniRule"/>
</dbReference>
<dbReference type="PIRSF" id="PIRSF000530">
    <property type="entry name" value="Galactokinase"/>
    <property type="match status" value="1"/>
</dbReference>
<keyword evidence="6 15" id="KW-0418">Kinase</keyword>
<dbReference type="Proteomes" id="UP000273159">
    <property type="component" value="Unassembled WGS sequence"/>
</dbReference>
<feature type="domain" description="GHMP kinase C-terminal" evidence="13">
    <location>
        <begin position="294"/>
        <end position="371"/>
    </location>
</feature>
<dbReference type="Pfam" id="PF08544">
    <property type="entry name" value="GHMP_kinases_C"/>
    <property type="match status" value="1"/>
</dbReference>
<keyword evidence="3 15" id="KW-0808">Transferase</keyword>
<dbReference type="InterPro" id="IPR019741">
    <property type="entry name" value="Galactokinase_CS"/>
</dbReference>
<dbReference type="RefSeq" id="WP_013600312.1">
    <property type="nucleotide sequence ID" value="NZ_RBNH01000005.1"/>
</dbReference>
<evidence type="ECO:0000259" key="13">
    <source>
        <dbReference type="Pfam" id="PF08544"/>
    </source>
</evidence>
<dbReference type="GO" id="GO:0004335">
    <property type="term" value="F:galactokinase activity"/>
    <property type="evidence" value="ECO:0007669"/>
    <property type="project" value="UniProtKB-UniRule"/>
</dbReference>
<reference evidence="16" key="2">
    <citation type="submission" date="2018-10" db="EMBL/GenBank/DDBJ databases">
        <authorList>
            <person name="Wang Y."/>
            <person name="Wang J."/>
            <person name="Yang X."/>
            <person name="Wang Z."/>
            <person name="Huang Y."/>
        </authorList>
    </citation>
    <scope>NUCLEOTIDE SEQUENCE [LARGE SCALE GENOMIC DNA]</scope>
    <source>
        <strain evidence="16">J015</strain>
    </source>
</reference>
<evidence type="ECO:0000256" key="7">
    <source>
        <dbReference type="ARBA" id="ARBA00022840"/>
    </source>
</evidence>
<evidence type="ECO:0000256" key="10">
    <source>
        <dbReference type="ARBA" id="ARBA00023277"/>
    </source>
</evidence>
<keyword evidence="10" id="KW-0119">Carbohydrate metabolism</keyword>
<sequence>MNTAPQNLASPAPAGTGELAARFAREFGGTPEGIWQAPGRVNLIGEHTDYNEGFVLPFAIDRTARVAVRVRPDSTVRLLSTYGDQGVVNARLDSLQPGSAKGWTKYPLGVMWALQQRGIEVPGIDLLLDSDVPLGAGLSSSHAIECAVISALNELTGAGLEAQDMVLATQRAENEFVGAPTGIMDQSASLRGSEGHAVFLDCRDQNARLVPFETQPADLVMLVIDTKVSHSHADGGYASRRASCELGAEVLGVKALRDVQVGDLAEASGLLDEVTFRRVRHVVTENDRVLRTVELLESEGPGAIGSLLDASHASMRDDFEISCAELDLAVDTSRASGAIGARMTGGGFGGAAVALTPVALEQAVRDAVVKAFADAGYKVPDIFTVSPAAGARRIA</sequence>
<keyword evidence="7" id="KW-0067">ATP-binding</keyword>
<dbReference type="InterPro" id="IPR006204">
    <property type="entry name" value="GHMP_kinase_N_dom"/>
</dbReference>
<dbReference type="NCBIfam" id="TIGR00131">
    <property type="entry name" value="gal_kin"/>
    <property type="match status" value="1"/>
</dbReference>
<dbReference type="AlphaFoldDB" id="A0A3B0G2W2"/>
<organism evidence="15 16">
    <name type="scientific">Pseudarthrobacter phenanthrenivorans</name>
    <name type="common">Arthrobacter phenanthrenivorans</name>
    <dbReference type="NCBI Taxonomy" id="361575"/>
    <lineage>
        <taxon>Bacteria</taxon>
        <taxon>Bacillati</taxon>
        <taxon>Actinomycetota</taxon>
        <taxon>Actinomycetes</taxon>
        <taxon>Micrococcales</taxon>
        <taxon>Micrococcaceae</taxon>
        <taxon>Pseudarthrobacter</taxon>
    </lineage>
</organism>
<dbReference type="OMA" id="VMPCAIN"/>
<dbReference type="InterPro" id="IPR014721">
    <property type="entry name" value="Ribsml_uS5_D2-typ_fold_subgr"/>
</dbReference>
<gene>
    <name evidence="15" type="primary">galK</name>
    <name evidence="15" type="ORF">D7Z96_08000</name>
</gene>
<proteinExistence type="inferred from homology"/>
<dbReference type="FunFam" id="3.30.230.10:FF:000017">
    <property type="entry name" value="Galactokinase"/>
    <property type="match status" value="1"/>
</dbReference>
<dbReference type="PANTHER" id="PTHR10457">
    <property type="entry name" value="MEVALONATE KINASE/GALACTOKINASE"/>
    <property type="match status" value="1"/>
</dbReference>
<dbReference type="SUPFAM" id="SSF54211">
    <property type="entry name" value="Ribosomal protein S5 domain 2-like"/>
    <property type="match status" value="1"/>
</dbReference>
<dbReference type="InterPro" id="IPR019539">
    <property type="entry name" value="GalKase_N"/>
</dbReference>
<dbReference type="EMBL" id="RBNH01000005">
    <property type="protein sequence ID" value="RKO24947.1"/>
    <property type="molecule type" value="Genomic_DNA"/>
</dbReference>
<evidence type="ECO:0000256" key="1">
    <source>
        <dbReference type="ARBA" id="ARBA00006566"/>
    </source>
</evidence>
<accession>A0A3B0G2W2</accession>
<dbReference type="GO" id="GO:0005829">
    <property type="term" value="C:cytosol"/>
    <property type="evidence" value="ECO:0007669"/>
    <property type="project" value="TreeGrafter"/>
</dbReference>
<dbReference type="PROSITE" id="PS00106">
    <property type="entry name" value="GALACTOKINASE"/>
    <property type="match status" value="1"/>
</dbReference>
<dbReference type="Gene3D" id="3.30.230.10">
    <property type="match status" value="1"/>
</dbReference>
<dbReference type="InterPro" id="IPR020568">
    <property type="entry name" value="Ribosomal_Su5_D2-typ_SF"/>
</dbReference>
<dbReference type="InterPro" id="IPR006206">
    <property type="entry name" value="Mevalonate/galactokinase"/>
</dbReference>
<dbReference type="PRINTS" id="PR00959">
    <property type="entry name" value="MEVGALKINASE"/>
</dbReference>
<dbReference type="GO" id="GO:0046872">
    <property type="term" value="F:metal ion binding"/>
    <property type="evidence" value="ECO:0007669"/>
    <property type="project" value="UniProtKB-KW"/>
</dbReference>
<dbReference type="PRINTS" id="PR00473">
    <property type="entry name" value="GALCTOKINASE"/>
</dbReference>
<evidence type="ECO:0000256" key="8">
    <source>
        <dbReference type="ARBA" id="ARBA00022842"/>
    </source>
</evidence>
<dbReference type="GO" id="GO:0006012">
    <property type="term" value="P:galactose metabolic process"/>
    <property type="evidence" value="ECO:0007669"/>
    <property type="project" value="UniProtKB-UniRule"/>
</dbReference>
<comment type="similarity">
    <text evidence="1">Belongs to the GHMP kinase family. GalK subfamily.</text>
</comment>
<evidence type="ECO:0000256" key="6">
    <source>
        <dbReference type="ARBA" id="ARBA00022777"/>
    </source>
</evidence>
<dbReference type="EC" id="2.7.1.6" evidence="11"/>
<dbReference type="PANTHER" id="PTHR10457:SF7">
    <property type="entry name" value="GALACTOKINASE-RELATED"/>
    <property type="match status" value="1"/>
</dbReference>
<keyword evidence="5" id="KW-0547">Nucleotide-binding</keyword>
<evidence type="ECO:0000259" key="12">
    <source>
        <dbReference type="Pfam" id="PF00288"/>
    </source>
</evidence>
<evidence type="ECO:0000259" key="14">
    <source>
        <dbReference type="Pfam" id="PF10509"/>
    </source>
</evidence>
<dbReference type="InterPro" id="IPR013750">
    <property type="entry name" value="GHMP_kinase_C_dom"/>
</dbReference>
<dbReference type="InterPro" id="IPR036554">
    <property type="entry name" value="GHMP_kinase_C_sf"/>
</dbReference>
<dbReference type="SUPFAM" id="SSF55060">
    <property type="entry name" value="GHMP Kinase, C-terminal domain"/>
    <property type="match status" value="1"/>
</dbReference>
<dbReference type="Pfam" id="PF10509">
    <property type="entry name" value="GalKase_gal_bdg"/>
    <property type="match status" value="1"/>
</dbReference>
<keyword evidence="9" id="KW-0299">Galactose metabolism</keyword>
<dbReference type="FunFam" id="3.30.70.890:FF:000001">
    <property type="entry name" value="Galactokinase"/>
    <property type="match status" value="1"/>
</dbReference>
<evidence type="ECO:0000256" key="2">
    <source>
        <dbReference type="ARBA" id="ARBA00022490"/>
    </source>
</evidence>
<keyword evidence="4" id="KW-0479">Metal-binding</keyword>
<evidence type="ECO:0000256" key="4">
    <source>
        <dbReference type="ARBA" id="ARBA00022723"/>
    </source>
</evidence>
<dbReference type="InterPro" id="IPR000705">
    <property type="entry name" value="Galactokinase"/>
</dbReference>
<evidence type="ECO:0000313" key="15">
    <source>
        <dbReference type="EMBL" id="RKO24947.1"/>
    </source>
</evidence>
<keyword evidence="8" id="KW-0460">Magnesium</keyword>
<reference evidence="15 16" key="1">
    <citation type="submission" date="2018-10" db="EMBL/GenBank/DDBJ databases">
        <title>Genome-guide identification and characterization of bacteria that degrade polycyclic aromatic hydrocarbons and resist hexavalent chromium simultaneously.</title>
        <authorList>
            <person name="Feng H."/>
        </authorList>
    </citation>
    <scope>NUCLEOTIDE SEQUENCE [LARGE SCALE GENOMIC DNA]</scope>
    <source>
        <strain evidence="15 16">J015</strain>
    </source>
</reference>
<comment type="caution">
    <text evidence="15">The sequence shown here is derived from an EMBL/GenBank/DDBJ whole genome shotgun (WGS) entry which is preliminary data.</text>
</comment>
<name>A0A3B0G2W2_PSEPS</name>
<evidence type="ECO:0000256" key="9">
    <source>
        <dbReference type="ARBA" id="ARBA00023144"/>
    </source>
</evidence>